<gene>
    <name evidence="7" type="ORF">IQ247_28475</name>
</gene>
<comment type="caution">
    <text evidence="7">The sequence shown here is derived from an EMBL/GenBank/DDBJ whole genome shotgun (WGS) entry which is preliminary data.</text>
</comment>
<evidence type="ECO:0000256" key="2">
    <source>
        <dbReference type="ARBA" id="ARBA00008639"/>
    </source>
</evidence>
<dbReference type="PANTHER" id="PTHR43780:SF2">
    <property type="entry name" value="1-AMINOCYCLOPROPANE-1-CARBOXYLATE DEAMINASE-RELATED"/>
    <property type="match status" value="1"/>
</dbReference>
<accession>A0A8J7FFK8</accession>
<dbReference type="EMBL" id="JADEWL010000178">
    <property type="protein sequence ID" value="MBE9216549.1"/>
    <property type="molecule type" value="Genomic_DNA"/>
</dbReference>
<dbReference type="GO" id="GO:1901605">
    <property type="term" value="P:alpha-amino acid metabolic process"/>
    <property type="evidence" value="ECO:0007669"/>
    <property type="project" value="UniProtKB-ARBA"/>
</dbReference>
<proteinExistence type="inferred from homology"/>
<evidence type="ECO:0000256" key="1">
    <source>
        <dbReference type="ARBA" id="ARBA00001933"/>
    </source>
</evidence>
<dbReference type="AlphaFoldDB" id="A0A8J7FFK8"/>
<dbReference type="InterPro" id="IPR001926">
    <property type="entry name" value="TrpB-like_PALP"/>
</dbReference>
<organism evidence="7 8">
    <name type="scientific">Plectonema cf. radiosum LEGE 06105</name>
    <dbReference type="NCBI Taxonomy" id="945769"/>
    <lineage>
        <taxon>Bacteria</taxon>
        <taxon>Bacillati</taxon>
        <taxon>Cyanobacteriota</taxon>
        <taxon>Cyanophyceae</taxon>
        <taxon>Oscillatoriophycideae</taxon>
        <taxon>Oscillatoriales</taxon>
        <taxon>Microcoleaceae</taxon>
        <taxon>Plectonema</taxon>
    </lineage>
</organism>
<dbReference type="GO" id="GO:0019148">
    <property type="term" value="F:D-cysteine desulfhydrase activity"/>
    <property type="evidence" value="ECO:0007669"/>
    <property type="project" value="TreeGrafter"/>
</dbReference>
<evidence type="ECO:0000259" key="6">
    <source>
        <dbReference type="Pfam" id="PF00291"/>
    </source>
</evidence>
<dbReference type="SUPFAM" id="SSF53686">
    <property type="entry name" value="Tryptophan synthase beta subunit-like PLP-dependent enzymes"/>
    <property type="match status" value="1"/>
</dbReference>
<name>A0A8J7FFK8_9CYAN</name>
<dbReference type="Pfam" id="PF00291">
    <property type="entry name" value="PALP"/>
    <property type="match status" value="1"/>
</dbReference>
<keyword evidence="3 5" id="KW-0663">Pyridoxal phosphate</keyword>
<feature type="active site" description="Nucleophile" evidence="4">
    <location>
        <position position="66"/>
    </location>
</feature>
<dbReference type="PIRSF" id="PIRSF006278">
    <property type="entry name" value="ACCD_DCysDesulf"/>
    <property type="match status" value="1"/>
</dbReference>
<dbReference type="Gene3D" id="3.40.50.1100">
    <property type="match status" value="2"/>
</dbReference>
<keyword evidence="8" id="KW-1185">Reference proteome</keyword>
<sequence>MLNQPSPLQFIQDELLAKHGIRLFIKRDDLIHPQISGNKWRKLKYNLQAAQEQQQTRLLTFGGAYSNHIAATAAAGKMFGFETFGVIRGELIKPLNPTLSLAQQQGMQLISVDRQTYRAEKAELATRLQLELGQCYVIPEGGSNALAVKGCAEIVTEVREQLDGKLPDYFCVSCGTGGTAAGLVTGLARMSVLKVFPALKGDFLKDEINRLIWESVGKKYDNWQLISDEHFGGYTKWNHQLINFINDFYEKFRIQIDPIYTGKLFYGVWDEIKKGRFEDGSTIVVIHTGGLQGIAGFNQRFGELLRLNNVET</sequence>
<dbReference type="InterPro" id="IPR036052">
    <property type="entry name" value="TrpB-like_PALP_sf"/>
</dbReference>
<comment type="cofactor">
    <cofactor evidence="1">
        <name>pyridoxal 5'-phosphate</name>
        <dbReference type="ChEBI" id="CHEBI:597326"/>
    </cofactor>
</comment>
<evidence type="ECO:0000256" key="4">
    <source>
        <dbReference type="PIRSR" id="PIRSR006278-1"/>
    </source>
</evidence>
<comment type="similarity">
    <text evidence="2">Belongs to the ACC deaminase/D-cysteine desulfhydrase family.</text>
</comment>
<evidence type="ECO:0000313" key="7">
    <source>
        <dbReference type="EMBL" id="MBE9216549.1"/>
    </source>
</evidence>
<dbReference type="PANTHER" id="PTHR43780">
    <property type="entry name" value="1-AMINOCYCLOPROPANE-1-CARBOXYLATE DEAMINASE-RELATED"/>
    <property type="match status" value="1"/>
</dbReference>
<dbReference type="InterPro" id="IPR027278">
    <property type="entry name" value="ACCD_DCysDesulf"/>
</dbReference>
<dbReference type="Proteomes" id="UP000620559">
    <property type="component" value="Unassembled WGS sequence"/>
</dbReference>
<dbReference type="RefSeq" id="WP_193925178.1">
    <property type="nucleotide sequence ID" value="NZ_JADEWL010000178.1"/>
</dbReference>
<evidence type="ECO:0000313" key="8">
    <source>
        <dbReference type="Proteomes" id="UP000620559"/>
    </source>
</evidence>
<protein>
    <submittedName>
        <fullName evidence="7">1-aminocyclopropane-1-carboxylate deaminase/D-cysteine desulfhydrase</fullName>
    </submittedName>
</protein>
<evidence type="ECO:0000256" key="3">
    <source>
        <dbReference type="ARBA" id="ARBA00022898"/>
    </source>
</evidence>
<evidence type="ECO:0000256" key="5">
    <source>
        <dbReference type="PIRSR" id="PIRSR006278-2"/>
    </source>
</evidence>
<reference evidence="7" key="1">
    <citation type="submission" date="2020-10" db="EMBL/GenBank/DDBJ databases">
        <authorList>
            <person name="Castelo-Branco R."/>
            <person name="Eusebio N."/>
            <person name="Adriana R."/>
            <person name="Vieira A."/>
            <person name="Brugerolle De Fraissinette N."/>
            <person name="Rezende De Castro R."/>
            <person name="Schneider M.P."/>
            <person name="Vasconcelos V."/>
            <person name="Leao P.N."/>
        </authorList>
    </citation>
    <scope>NUCLEOTIDE SEQUENCE</scope>
    <source>
        <strain evidence="7">LEGE 06105</strain>
    </source>
</reference>
<feature type="domain" description="Tryptophan synthase beta chain-like PALP" evidence="6">
    <location>
        <begin position="14"/>
        <end position="289"/>
    </location>
</feature>
<feature type="modified residue" description="N6-(pyridoxal phosphate)lysine" evidence="5">
    <location>
        <position position="39"/>
    </location>
</feature>